<feature type="domain" description="RmlD-like substrate binding" evidence="3">
    <location>
        <begin position="1"/>
        <end position="281"/>
    </location>
</feature>
<dbReference type="Gene3D" id="3.40.50.720">
    <property type="entry name" value="NAD(P)-binding Rossmann-like Domain"/>
    <property type="match status" value="1"/>
</dbReference>
<reference evidence="4" key="1">
    <citation type="submission" date="2020-02" db="EMBL/GenBank/DDBJ databases">
        <authorList>
            <person name="Meier V. D."/>
        </authorList>
    </citation>
    <scope>NUCLEOTIDE SEQUENCE</scope>
    <source>
        <strain evidence="4">AVDCRST_MAG93</strain>
    </source>
</reference>
<protein>
    <recommendedName>
        <fullName evidence="2">dTDP-4-dehydrorhamnose reductase</fullName>
        <ecNumber evidence="2">1.1.1.133</ecNumber>
    </recommendedName>
</protein>
<evidence type="ECO:0000259" key="3">
    <source>
        <dbReference type="Pfam" id="PF04321"/>
    </source>
</evidence>
<dbReference type="InterPro" id="IPR005913">
    <property type="entry name" value="dTDP_dehydrorham_reduct"/>
</dbReference>
<accession>A0A6J4JT85</accession>
<evidence type="ECO:0000313" key="4">
    <source>
        <dbReference type="EMBL" id="CAA9286922.1"/>
    </source>
</evidence>
<dbReference type="NCBIfam" id="TIGR01214">
    <property type="entry name" value="rmlD"/>
    <property type="match status" value="1"/>
</dbReference>
<dbReference type="InterPro" id="IPR029903">
    <property type="entry name" value="RmlD-like-bd"/>
</dbReference>
<evidence type="ECO:0000256" key="1">
    <source>
        <dbReference type="ARBA" id="ARBA00010944"/>
    </source>
</evidence>
<gene>
    <name evidence="4" type="ORF">AVDCRST_MAG93-3606</name>
</gene>
<dbReference type="PANTHER" id="PTHR10491:SF4">
    <property type="entry name" value="METHIONINE ADENOSYLTRANSFERASE 2 SUBUNIT BETA"/>
    <property type="match status" value="1"/>
</dbReference>
<evidence type="ECO:0000256" key="2">
    <source>
        <dbReference type="RuleBase" id="RU364082"/>
    </source>
</evidence>
<comment type="pathway">
    <text evidence="2">Carbohydrate biosynthesis; dTDP-L-rhamnose biosynthesis.</text>
</comment>
<dbReference type="EMBL" id="CADCTR010001227">
    <property type="protein sequence ID" value="CAA9286922.1"/>
    <property type="molecule type" value="Genomic_DNA"/>
</dbReference>
<keyword evidence="2 4" id="KW-0560">Oxidoreductase</keyword>
<name>A0A6J4JT85_9CHLR</name>
<sequence length="286" mass="31287">MKVAVIGSTGQLGQDLMRVFGEEAVGFAHEDLDVTDEESVVSAIRSLEPDWVLNTAAFHRVDDCETNPTLTFAVNATGALNVARAAAAVGSGVAFFSSDYVFGGEDRERGRPYEEGDTPHPLSVYGVSKVAGEQLVMQTNPRHLVVRSAGLYGTATSRKGWTFPELMLNKARAEGAIRVVTDQVLSPTFTEDLARKTKELIEQDAVGLFHLTNAGECTWFEFARGALELAGVDAKMEQISTEQMNQRARRPPYSALDTTRLETLGLSPMRPWEEALNDYLRAKGMI</sequence>
<dbReference type="GO" id="GO:0008831">
    <property type="term" value="F:dTDP-4-dehydrorhamnose reductase activity"/>
    <property type="evidence" value="ECO:0007669"/>
    <property type="project" value="UniProtKB-EC"/>
</dbReference>
<dbReference type="SUPFAM" id="SSF51735">
    <property type="entry name" value="NAD(P)-binding Rossmann-fold domains"/>
    <property type="match status" value="1"/>
</dbReference>
<dbReference type="Gene3D" id="3.90.25.10">
    <property type="entry name" value="UDP-galactose 4-epimerase, domain 1"/>
    <property type="match status" value="1"/>
</dbReference>
<dbReference type="EC" id="1.1.1.133" evidence="2"/>
<comment type="function">
    <text evidence="2">Catalyzes the reduction of dTDP-6-deoxy-L-lyxo-4-hexulose to yield dTDP-L-rhamnose.</text>
</comment>
<dbReference type="InterPro" id="IPR036291">
    <property type="entry name" value="NAD(P)-bd_dom_sf"/>
</dbReference>
<keyword evidence="2" id="KW-0521">NADP</keyword>
<dbReference type="PANTHER" id="PTHR10491">
    <property type="entry name" value="DTDP-4-DEHYDRORHAMNOSE REDUCTASE"/>
    <property type="match status" value="1"/>
</dbReference>
<dbReference type="GO" id="GO:0005829">
    <property type="term" value="C:cytosol"/>
    <property type="evidence" value="ECO:0007669"/>
    <property type="project" value="TreeGrafter"/>
</dbReference>
<dbReference type="GO" id="GO:0019305">
    <property type="term" value="P:dTDP-rhamnose biosynthetic process"/>
    <property type="evidence" value="ECO:0007669"/>
    <property type="project" value="UniProtKB-UniPathway"/>
</dbReference>
<dbReference type="AlphaFoldDB" id="A0A6J4JT85"/>
<dbReference type="Pfam" id="PF04321">
    <property type="entry name" value="RmlD_sub_bind"/>
    <property type="match status" value="1"/>
</dbReference>
<proteinExistence type="inferred from homology"/>
<dbReference type="CDD" id="cd05254">
    <property type="entry name" value="dTDP_HR_like_SDR_e"/>
    <property type="match status" value="1"/>
</dbReference>
<organism evidence="4">
    <name type="scientific">uncultured Chloroflexia bacterium</name>
    <dbReference type="NCBI Taxonomy" id="1672391"/>
    <lineage>
        <taxon>Bacteria</taxon>
        <taxon>Bacillati</taxon>
        <taxon>Chloroflexota</taxon>
        <taxon>Chloroflexia</taxon>
        <taxon>environmental samples</taxon>
    </lineage>
</organism>
<dbReference type="UniPathway" id="UPA00124"/>
<comment type="similarity">
    <text evidence="1 2">Belongs to the dTDP-4-dehydrorhamnose reductase family.</text>
</comment>